<proteinExistence type="predicted"/>
<organism evidence="2">
    <name type="scientific">marine sediment metagenome</name>
    <dbReference type="NCBI Taxonomy" id="412755"/>
    <lineage>
        <taxon>unclassified sequences</taxon>
        <taxon>metagenomes</taxon>
        <taxon>ecological metagenomes</taxon>
    </lineage>
</organism>
<feature type="non-terminal residue" evidence="2">
    <location>
        <position position="1"/>
    </location>
</feature>
<accession>A0A0F9C9M9</accession>
<dbReference type="EMBL" id="LAZR01045351">
    <property type="protein sequence ID" value="KKK99074.1"/>
    <property type="molecule type" value="Genomic_DNA"/>
</dbReference>
<feature type="region of interest" description="Disordered" evidence="1">
    <location>
        <begin position="1"/>
        <end position="25"/>
    </location>
</feature>
<sequence>PRAFGAPGGPAVEKTDASPPERLCPSDGVSVERVASVNDDVPPLQEWDQLIDEFIDGFACEHHEPDYLRRREFPDGLGNRVCEAEGAHP</sequence>
<name>A0A0F9C9M9_9ZZZZ</name>
<gene>
    <name evidence="2" type="ORF">LCGC14_2636380</name>
</gene>
<reference evidence="2" key="1">
    <citation type="journal article" date="2015" name="Nature">
        <title>Complex archaea that bridge the gap between prokaryotes and eukaryotes.</title>
        <authorList>
            <person name="Spang A."/>
            <person name="Saw J.H."/>
            <person name="Jorgensen S.L."/>
            <person name="Zaremba-Niedzwiedzka K."/>
            <person name="Martijn J."/>
            <person name="Lind A.E."/>
            <person name="van Eijk R."/>
            <person name="Schleper C."/>
            <person name="Guy L."/>
            <person name="Ettema T.J."/>
        </authorList>
    </citation>
    <scope>NUCLEOTIDE SEQUENCE</scope>
</reference>
<protein>
    <submittedName>
        <fullName evidence="2">Uncharacterized protein</fullName>
    </submittedName>
</protein>
<evidence type="ECO:0000313" key="2">
    <source>
        <dbReference type="EMBL" id="KKK99074.1"/>
    </source>
</evidence>
<dbReference type="AlphaFoldDB" id="A0A0F9C9M9"/>
<comment type="caution">
    <text evidence="2">The sequence shown here is derived from an EMBL/GenBank/DDBJ whole genome shotgun (WGS) entry which is preliminary data.</text>
</comment>
<evidence type="ECO:0000256" key="1">
    <source>
        <dbReference type="SAM" id="MobiDB-lite"/>
    </source>
</evidence>